<name>A0A929KWN3_9SPHI</name>
<keyword evidence="3" id="KW-1185">Reference proteome</keyword>
<evidence type="ECO:0000313" key="2">
    <source>
        <dbReference type="EMBL" id="MBE9660284.1"/>
    </source>
</evidence>
<sequence length="161" mass="16661">MKIVITKPHWQVIALGILAGMRSMSAPAVSSRMLNKRPSRRLNHTPLQTLQSPAAANVLTGIAVGELVGDKLPTAPDRIAPVTLVGRCINGAISGAGIYKAAGGKWYTGAVLGGITAIAATYGSFYLRKAIVKQAHLIDPVVGLIEDTIVLGAGVALVETA</sequence>
<dbReference type="Pfam" id="PF13548">
    <property type="entry name" value="DUF4126"/>
    <property type="match status" value="1"/>
</dbReference>
<evidence type="ECO:0000313" key="3">
    <source>
        <dbReference type="Proteomes" id="UP000622475"/>
    </source>
</evidence>
<dbReference type="EMBL" id="JADFFL010000001">
    <property type="protein sequence ID" value="MBE9660284.1"/>
    <property type="molecule type" value="Genomic_DNA"/>
</dbReference>
<protein>
    <submittedName>
        <fullName evidence="2">DUF4126 family protein</fullName>
    </submittedName>
</protein>
<dbReference type="Proteomes" id="UP000622475">
    <property type="component" value="Unassembled WGS sequence"/>
</dbReference>
<proteinExistence type="predicted"/>
<accession>A0A929KWN3</accession>
<reference evidence="2" key="1">
    <citation type="submission" date="2020-10" db="EMBL/GenBank/DDBJ databases">
        <title>Mucilaginibacter mali sp. nov., isolated from rhizosphere soil of apple orchard.</title>
        <authorList>
            <person name="Lee J.-S."/>
            <person name="Kim H.S."/>
            <person name="Kim J.-S."/>
        </authorList>
    </citation>
    <scope>NUCLEOTIDE SEQUENCE</scope>
    <source>
        <strain evidence="2">KCTC 22746</strain>
    </source>
</reference>
<dbReference type="InterPro" id="IPR025196">
    <property type="entry name" value="DUF4126"/>
</dbReference>
<dbReference type="AlphaFoldDB" id="A0A929KWN3"/>
<evidence type="ECO:0000259" key="1">
    <source>
        <dbReference type="Pfam" id="PF13548"/>
    </source>
</evidence>
<gene>
    <name evidence="2" type="ORF">IRJ16_00160</name>
</gene>
<organism evidence="2 3">
    <name type="scientific">Mucilaginibacter myungsuensis</name>
    <dbReference type="NCBI Taxonomy" id="649104"/>
    <lineage>
        <taxon>Bacteria</taxon>
        <taxon>Pseudomonadati</taxon>
        <taxon>Bacteroidota</taxon>
        <taxon>Sphingobacteriia</taxon>
        <taxon>Sphingobacteriales</taxon>
        <taxon>Sphingobacteriaceae</taxon>
        <taxon>Mucilaginibacter</taxon>
    </lineage>
</organism>
<comment type="caution">
    <text evidence="2">The sequence shown here is derived from an EMBL/GenBank/DDBJ whole genome shotgun (WGS) entry which is preliminary data.</text>
</comment>
<feature type="domain" description="DUF4126" evidence="1">
    <location>
        <begin position="12"/>
        <end position="156"/>
    </location>
</feature>
<dbReference type="RefSeq" id="WP_194109492.1">
    <property type="nucleotide sequence ID" value="NZ_JADFFL010000001.1"/>
</dbReference>